<protein>
    <recommendedName>
        <fullName evidence="2">SGNH domain-containing protein</fullName>
    </recommendedName>
</protein>
<dbReference type="EMBL" id="BJZQ01000018">
    <property type="protein sequence ID" value="GEO90374.1"/>
    <property type="molecule type" value="Genomic_DNA"/>
</dbReference>
<comment type="caution">
    <text evidence="3">The sequence shown here is derived from an EMBL/GenBank/DDBJ whole genome shotgun (WGS) entry which is preliminary data.</text>
</comment>
<feature type="signal peptide" evidence="1">
    <location>
        <begin position="1"/>
        <end position="27"/>
    </location>
</feature>
<dbReference type="Pfam" id="PF19040">
    <property type="entry name" value="SGNH"/>
    <property type="match status" value="1"/>
</dbReference>
<accession>A0A512HY66</accession>
<dbReference type="Proteomes" id="UP000321769">
    <property type="component" value="Unassembled WGS sequence"/>
</dbReference>
<organism evidence="3 4">
    <name type="scientific">Aeromicrobium flavum</name>
    <dbReference type="NCBI Taxonomy" id="416568"/>
    <lineage>
        <taxon>Bacteria</taxon>
        <taxon>Bacillati</taxon>
        <taxon>Actinomycetota</taxon>
        <taxon>Actinomycetes</taxon>
        <taxon>Propionibacteriales</taxon>
        <taxon>Nocardioidaceae</taxon>
        <taxon>Aeromicrobium</taxon>
    </lineage>
</organism>
<keyword evidence="1" id="KW-0732">Signal</keyword>
<name>A0A512HY66_9ACTN</name>
<keyword evidence="4" id="KW-1185">Reference proteome</keyword>
<sequence>MSPVAGVVTAVLAAAVLLLAVLSPARADEEAPRLSSIAAAEADIPPGTPACFQGDEPGETQLLRCHYGHRGPRLLAVGDSHMRALSPALRRLAEDGKIRVTLITRSRCGWTSRVLKHKLSWVPGDCQEWRTRLSRYIKEQKDVRAIITHHRAWRMAGTEAQRGPDTVKAWRVALDRRIPVIAVSNAAHWDDPPTRCLRSNSAPDRWENCSAPADEVMEYDWTAPAVGLARQRYGPQSAARISMLDEYCPDGVCRVVTAQGQIMYRDDEHLAGTYTRSLARFFENELRATGLVFGKPPRWTGPRTSHHSVLTVAAARTLTVPSARSSRTPLVVEASWASVDHAEPATDSGFITLS</sequence>
<evidence type="ECO:0000259" key="2">
    <source>
        <dbReference type="Pfam" id="PF19040"/>
    </source>
</evidence>
<dbReference type="AlphaFoldDB" id="A0A512HY66"/>
<proteinExistence type="predicted"/>
<gene>
    <name evidence="3" type="ORF">AFL01nite_27010</name>
</gene>
<feature type="chain" id="PRO_5022240562" description="SGNH domain-containing protein" evidence="1">
    <location>
        <begin position="28"/>
        <end position="354"/>
    </location>
</feature>
<evidence type="ECO:0000256" key="1">
    <source>
        <dbReference type="SAM" id="SignalP"/>
    </source>
</evidence>
<feature type="domain" description="SGNH" evidence="2">
    <location>
        <begin position="51"/>
        <end position="283"/>
    </location>
</feature>
<evidence type="ECO:0000313" key="3">
    <source>
        <dbReference type="EMBL" id="GEO90374.1"/>
    </source>
</evidence>
<dbReference type="OrthoDB" id="3404679at2"/>
<dbReference type="RefSeq" id="WP_146828268.1">
    <property type="nucleotide sequence ID" value="NZ_BAAAYQ010000001.1"/>
</dbReference>
<reference evidence="3 4" key="1">
    <citation type="submission" date="2019-07" db="EMBL/GenBank/DDBJ databases">
        <title>Whole genome shotgun sequence of Aeromicrobium flavum NBRC 107625.</title>
        <authorList>
            <person name="Hosoyama A."/>
            <person name="Uohara A."/>
            <person name="Ohji S."/>
            <person name="Ichikawa N."/>
        </authorList>
    </citation>
    <scope>NUCLEOTIDE SEQUENCE [LARGE SCALE GENOMIC DNA]</scope>
    <source>
        <strain evidence="3 4">NBRC 107625</strain>
    </source>
</reference>
<dbReference type="InterPro" id="IPR043968">
    <property type="entry name" value="SGNH"/>
</dbReference>
<evidence type="ECO:0000313" key="4">
    <source>
        <dbReference type="Proteomes" id="UP000321769"/>
    </source>
</evidence>